<dbReference type="InterPro" id="IPR001226">
    <property type="entry name" value="Flavodoxin_CS"/>
</dbReference>
<organism evidence="4 5">
    <name type="scientific">Thermodesulfovibrio yellowstonii</name>
    <dbReference type="NCBI Taxonomy" id="28262"/>
    <lineage>
        <taxon>Bacteria</taxon>
        <taxon>Pseudomonadati</taxon>
        <taxon>Nitrospirota</taxon>
        <taxon>Thermodesulfovibrionia</taxon>
        <taxon>Thermodesulfovibrionales</taxon>
        <taxon>Thermodesulfovibrionaceae</taxon>
        <taxon>Thermodesulfovibrio</taxon>
    </lineage>
</organism>
<evidence type="ECO:0000256" key="2">
    <source>
        <dbReference type="ARBA" id="ARBA00006961"/>
    </source>
</evidence>
<evidence type="ECO:0000256" key="1">
    <source>
        <dbReference type="ARBA" id="ARBA00001917"/>
    </source>
</evidence>
<dbReference type="Proteomes" id="UP001144297">
    <property type="component" value="Unassembled WGS sequence"/>
</dbReference>
<keyword evidence="5" id="KW-1185">Reference proteome</keyword>
<dbReference type="SUPFAM" id="SSF52218">
    <property type="entry name" value="Flavoproteins"/>
    <property type="match status" value="1"/>
</dbReference>
<comment type="cofactor">
    <cofactor evidence="1">
        <name>FMN</name>
        <dbReference type="ChEBI" id="CHEBI:58210"/>
    </cofactor>
</comment>
<dbReference type="NCBIfam" id="NF002999">
    <property type="entry name" value="PRK03767.1"/>
    <property type="match status" value="1"/>
</dbReference>
<evidence type="ECO:0000313" key="4">
    <source>
        <dbReference type="EMBL" id="GLI53716.1"/>
    </source>
</evidence>
<dbReference type="AlphaFoldDB" id="A0A9W6LJZ5"/>
<evidence type="ECO:0000313" key="5">
    <source>
        <dbReference type="Proteomes" id="UP001144297"/>
    </source>
</evidence>
<name>A0A9W6LJZ5_9BACT</name>
<comment type="similarity">
    <text evidence="2">Belongs to the WrbA family.</text>
</comment>
<dbReference type="GO" id="GO:0003955">
    <property type="term" value="F:NAD(P)H dehydrogenase (quinone) activity"/>
    <property type="evidence" value="ECO:0007669"/>
    <property type="project" value="InterPro"/>
</dbReference>
<reference evidence="4" key="1">
    <citation type="submission" date="2022-12" db="EMBL/GenBank/DDBJ databases">
        <title>Reference genome sequencing for broad-spectrum identification of bacterial and archaeal isolates by mass spectrometry.</title>
        <authorList>
            <person name="Sekiguchi Y."/>
            <person name="Tourlousse D.M."/>
        </authorList>
    </citation>
    <scope>NUCLEOTIDE SEQUENCE</scope>
    <source>
        <strain evidence="4">TSL-P1</strain>
    </source>
</reference>
<dbReference type="GO" id="GO:0009055">
    <property type="term" value="F:electron transfer activity"/>
    <property type="evidence" value="ECO:0007669"/>
    <property type="project" value="InterPro"/>
</dbReference>
<dbReference type="Pfam" id="PF03358">
    <property type="entry name" value="FMN_red"/>
    <property type="match status" value="1"/>
</dbReference>
<dbReference type="InterPro" id="IPR005025">
    <property type="entry name" value="FMN_Rdtase-like_dom"/>
</dbReference>
<dbReference type="InterPro" id="IPR008254">
    <property type="entry name" value="Flavodoxin/NO_synth"/>
</dbReference>
<sequence>MKILIVYYSTFGNTYKMAQLIAEGIKEADGEPIIRRCPELIPENIIESRPDMKAGAEMQKDVPLVTLEDFKQADGYAFGTPTRFGNVSAQLKNVIDQLGPLWIQRVFEGKPAGVFVSTGTLHGGQETTILTFMTVLLHLGCIIVGVPYSVSDLYLTKGGGSPYGPGHIAEAENKREIDQNEANICKAFGRRLTDVAKRLKSS</sequence>
<dbReference type="EMBL" id="BSDX01000001">
    <property type="protein sequence ID" value="GLI53716.1"/>
    <property type="molecule type" value="Genomic_DNA"/>
</dbReference>
<dbReference type="PROSITE" id="PS50902">
    <property type="entry name" value="FLAVODOXIN_LIKE"/>
    <property type="match status" value="1"/>
</dbReference>
<protein>
    <submittedName>
        <fullName evidence="4">Flavoprotein WrbA, protein</fullName>
    </submittedName>
</protein>
<dbReference type="PANTHER" id="PTHR30546">
    <property type="entry name" value="FLAVODOXIN-RELATED PROTEIN WRBA-RELATED"/>
    <property type="match status" value="1"/>
</dbReference>
<accession>A0A9W6LJZ5</accession>
<gene>
    <name evidence="4" type="ORF">TISLANDTSLP1_14090</name>
</gene>
<dbReference type="Gene3D" id="3.40.50.360">
    <property type="match status" value="1"/>
</dbReference>
<feature type="domain" description="Flavodoxin-like" evidence="3">
    <location>
        <begin position="3"/>
        <end position="193"/>
    </location>
</feature>
<dbReference type="NCBIfam" id="TIGR01755">
    <property type="entry name" value="flav_wrbA"/>
    <property type="match status" value="1"/>
</dbReference>
<proteinExistence type="inferred from homology"/>
<dbReference type="GO" id="GO:0016020">
    <property type="term" value="C:membrane"/>
    <property type="evidence" value="ECO:0007669"/>
    <property type="project" value="TreeGrafter"/>
</dbReference>
<dbReference type="InterPro" id="IPR029039">
    <property type="entry name" value="Flavoprotein-like_sf"/>
</dbReference>
<dbReference type="InterPro" id="IPR010089">
    <property type="entry name" value="Flavoprotein_WrbA-like"/>
</dbReference>
<dbReference type="PANTHER" id="PTHR30546:SF23">
    <property type="entry name" value="FLAVOPROTEIN-LIKE PROTEIN YCP4-RELATED"/>
    <property type="match status" value="1"/>
</dbReference>
<evidence type="ECO:0000259" key="3">
    <source>
        <dbReference type="PROSITE" id="PS50902"/>
    </source>
</evidence>
<dbReference type="PROSITE" id="PS00201">
    <property type="entry name" value="FLAVODOXIN"/>
    <property type="match status" value="1"/>
</dbReference>
<dbReference type="FunFam" id="3.40.50.360:FF:000001">
    <property type="entry name" value="NAD(P)H dehydrogenase (Quinone) FQR1-like"/>
    <property type="match status" value="1"/>
</dbReference>
<dbReference type="GO" id="GO:0010181">
    <property type="term" value="F:FMN binding"/>
    <property type="evidence" value="ECO:0007669"/>
    <property type="project" value="InterPro"/>
</dbReference>
<comment type="caution">
    <text evidence="4">The sequence shown here is derived from an EMBL/GenBank/DDBJ whole genome shotgun (WGS) entry which is preliminary data.</text>
</comment>